<evidence type="ECO:0000313" key="2">
    <source>
        <dbReference type="EMBL" id="MCS3679073.1"/>
    </source>
</evidence>
<evidence type="ECO:0000313" key="3">
    <source>
        <dbReference type="Proteomes" id="UP001155027"/>
    </source>
</evidence>
<dbReference type="PANTHER" id="PTHR48079">
    <property type="entry name" value="PROTEIN YEEZ"/>
    <property type="match status" value="1"/>
</dbReference>
<protein>
    <submittedName>
        <fullName evidence="2">Nucleoside-diphosphate-sugar epimerase</fullName>
    </submittedName>
</protein>
<dbReference type="InterPro" id="IPR057326">
    <property type="entry name" value="KR_dom"/>
</dbReference>
<dbReference type="PANTHER" id="PTHR48079:SF6">
    <property type="entry name" value="NAD(P)-BINDING DOMAIN-CONTAINING PROTEIN-RELATED"/>
    <property type="match status" value="1"/>
</dbReference>
<organism evidence="2 3">
    <name type="scientific">Salinibacter ruber</name>
    <dbReference type="NCBI Taxonomy" id="146919"/>
    <lineage>
        <taxon>Bacteria</taxon>
        <taxon>Pseudomonadati</taxon>
        <taxon>Rhodothermota</taxon>
        <taxon>Rhodothermia</taxon>
        <taxon>Rhodothermales</taxon>
        <taxon>Salinibacteraceae</taxon>
        <taxon>Salinibacter</taxon>
    </lineage>
</organism>
<proteinExistence type="predicted"/>
<dbReference type="InterPro" id="IPR051783">
    <property type="entry name" value="NAD(P)-dependent_oxidoreduct"/>
</dbReference>
<dbReference type="Pfam" id="PF01370">
    <property type="entry name" value="Epimerase"/>
    <property type="match status" value="1"/>
</dbReference>
<dbReference type="Proteomes" id="UP001155027">
    <property type="component" value="Unassembled WGS sequence"/>
</dbReference>
<sequence>MASYAERTAFVTGGTGFVGSHLVEELLHRGMDEVRCLVRTDPKWLSDLNVTPVHGDLSDVEVLWEALDGVDEVYHVAGRTRAPTEDAFYEANVQATLNLLGAVQHAAPDLDRVLVTSSLAAVGRCHDDVATEEVPLRPVSMYGRSKAQMEQALRERPETTPESYAETLPLTVVRPPAVYGPRDRDILDFFRAVKRHVCPIVGGGSARTLSLVHVRDLATGMVDAARHPGARGKTYFLGSARPHAWNEVKQAATAALDTWAVTLPVPGPLLGAVGAMAEAWGWATGTHPPLNRDKTREIRHACTACSSEKAARDFDYDPSIPLDDGVARTLRWYEEHGWL</sequence>
<dbReference type="EMBL" id="JANUAU010000011">
    <property type="protein sequence ID" value="MCS3679073.1"/>
    <property type="molecule type" value="Genomic_DNA"/>
</dbReference>
<name>A0A9X2Q3T9_9BACT</name>
<dbReference type="InterPro" id="IPR036291">
    <property type="entry name" value="NAD(P)-bd_dom_sf"/>
</dbReference>
<dbReference type="GO" id="GO:0005737">
    <property type="term" value="C:cytoplasm"/>
    <property type="evidence" value="ECO:0007669"/>
    <property type="project" value="TreeGrafter"/>
</dbReference>
<gene>
    <name evidence="2" type="ORF">GGP71_003016</name>
</gene>
<accession>A0A9X2Q3T9</accession>
<dbReference type="SUPFAM" id="SSF51735">
    <property type="entry name" value="NAD(P)-binding Rossmann-fold domains"/>
    <property type="match status" value="1"/>
</dbReference>
<evidence type="ECO:0000259" key="1">
    <source>
        <dbReference type="SMART" id="SM00822"/>
    </source>
</evidence>
<dbReference type="AlphaFoldDB" id="A0A9X2Q3T9"/>
<dbReference type="SMART" id="SM00822">
    <property type="entry name" value="PKS_KR"/>
    <property type="match status" value="1"/>
</dbReference>
<dbReference type="RefSeq" id="WP_118830553.1">
    <property type="nucleotide sequence ID" value="NZ_CP030364.1"/>
</dbReference>
<feature type="domain" description="Ketoreductase" evidence="1">
    <location>
        <begin position="7"/>
        <end position="248"/>
    </location>
</feature>
<reference evidence="2" key="1">
    <citation type="submission" date="2022-08" db="EMBL/GenBank/DDBJ databases">
        <title>Genomic Encyclopedia of Type Strains, Phase V (KMG-V): Genome sequencing to study the core and pangenomes of soil and plant-associated prokaryotes.</title>
        <authorList>
            <person name="Whitman W."/>
        </authorList>
    </citation>
    <scope>NUCLEOTIDE SEQUENCE</scope>
    <source>
        <strain evidence="2">0</strain>
    </source>
</reference>
<dbReference type="GO" id="GO:0004029">
    <property type="term" value="F:aldehyde dehydrogenase (NAD+) activity"/>
    <property type="evidence" value="ECO:0007669"/>
    <property type="project" value="TreeGrafter"/>
</dbReference>
<dbReference type="Gene3D" id="3.40.50.720">
    <property type="entry name" value="NAD(P)-binding Rossmann-like Domain"/>
    <property type="match status" value="1"/>
</dbReference>
<comment type="caution">
    <text evidence="2">The sequence shown here is derived from an EMBL/GenBank/DDBJ whole genome shotgun (WGS) entry which is preliminary data.</text>
</comment>
<dbReference type="InterPro" id="IPR001509">
    <property type="entry name" value="Epimerase_deHydtase"/>
</dbReference>